<keyword evidence="5 8" id="KW-0131">Cell cycle</keyword>
<keyword evidence="6 8" id="KW-0961">Cell wall biogenesis/degradation</keyword>
<dbReference type="SUPFAM" id="SSF63418">
    <property type="entry name" value="MurE/MurF N-terminal domain"/>
    <property type="match status" value="1"/>
</dbReference>
<dbReference type="GO" id="GO:0009252">
    <property type="term" value="P:peptidoglycan biosynthetic process"/>
    <property type="evidence" value="ECO:0007669"/>
    <property type="project" value="UniProtKB-UniRule"/>
</dbReference>
<comment type="cofactor">
    <cofactor evidence="8">
        <name>Mg(2+)</name>
        <dbReference type="ChEBI" id="CHEBI:18420"/>
    </cofactor>
</comment>
<evidence type="ECO:0000256" key="4">
    <source>
        <dbReference type="ARBA" id="ARBA00022984"/>
    </source>
</evidence>
<dbReference type="InterPro" id="IPR000713">
    <property type="entry name" value="Mur_ligase_N"/>
</dbReference>
<organism evidence="13 14">
    <name type="scientific">Candidatus Schekmanbacteria bacterium RBG_13_48_7</name>
    <dbReference type="NCBI Taxonomy" id="1817878"/>
    <lineage>
        <taxon>Bacteria</taxon>
        <taxon>Candidatus Schekmaniibacteriota</taxon>
    </lineage>
</organism>
<feature type="binding site" evidence="8">
    <location>
        <position position="32"/>
    </location>
    <ligand>
        <name>UDP-N-acetyl-alpha-D-muramoyl-L-alanyl-D-glutamate</name>
        <dbReference type="ChEBI" id="CHEBI:83900"/>
    </ligand>
</feature>
<keyword evidence="3 8" id="KW-0133">Cell shape</keyword>
<feature type="binding site" evidence="8">
    <location>
        <position position="181"/>
    </location>
    <ligand>
        <name>UDP-N-acetyl-alpha-D-muramoyl-L-alanyl-D-glutamate</name>
        <dbReference type="ChEBI" id="CHEBI:83900"/>
    </ligand>
</feature>
<dbReference type="InterPro" id="IPR004101">
    <property type="entry name" value="Mur_ligase_C"/>
</dbReference>
<dbReference type="AlphaFoldDB" id="A0A1F7RPB8"/>
<dbReference type="GO" id="GO:0071555">
    <property type="term" value="P:cell wall organization"/>
    <property type="evidence" value="ECO:0007669"/>
    <property type="project" value="UniProtKB-KW"/>
</dbReference>
<dbReference type="PANTHER" id="PTHR23135">
    <property type="entry name" value="MUR LIGASE FAMILY MEMBER"/>
    <property type="match status" value="1"/>
</dbReference>
<dbReference type="UniPathway" id="UPA00219"/>
<evidence type="ECO:0000313" key="14">
    <source>
        <dbReference type="Proteomes" id="UP000179266"/>
    </source>
</evidence>
<dbReference type="EMBL" id="MGDD01000278">
    <property type="protein sequence ID" value="OGL43363.1"/>
    <property type="molecule type" value="Genomic_DNA"/>
</dbReference>
<dbReference type="SUPFAM" id="SSF53623">
    <property type="entry name" value="MurD-like peptide ligases, catalytic domain"/>
    <property type="match status" value="1"/>
</dbReference>
<dbReference type="InterPro" id="IPR013221">
    <property type="entry name" value="Mur_ligase_cen"/>
</dbReference>
<dbReference type="PANTHER" id="PTHR23135:SF4">
    <property type="entry name" value="UDP-N-ACETYLMURAMOYL-L-ALANYL-D-GLUTAMATE--2,6-DIAMINOPIMELATE LIGASE MURE HOMOLOG, CHLOROPLASTIC"/>
    <property type="match status" value="1"/>
</dbReference>
<evidence type="ECO:0000256" key="9">
    <source>
        <dbReference type="RuleBase" id="RU004135"/>
    </source>
</evidence>
<dbReference type="GO" id="GO:0008360">
    <property type="term" value="P:regulation of cell shape"/>
    <property type="evidence" value="ECO:0007669"/>
    <property type="project" value="UniProtKB-KW"/>
</dbReference>
<evidence type="ECO:0000256" key="8">
    <source>
        <dbReference type="HAMAP-Rule" id="MF_00208"/>
    </source>
</evidence>
<dbReference type="Pfam" id="PF01225">
    <property type="entry name" value="Mur_ligase"/>
    <property type="match status" value="1"/>
</dbReference>
<dbReference type="InterPro" id="IPR036615">
    <property type="entry name" value="Mur_ligase_C_dom_sf"/>
</dbReference>
<comment type="function">
    <text evidence="8">Catalyzes the addition of an amino acid to the nucleotide precursor UDP-N-acetylmuramoyl-L-alanyl-D-glutamate (UMAG) in the biosynthesis of bacterial cell-wall peptidoglycan.</text>
</comment>
<feature type="binding site" evidence="8">
    <location>
        <position position="189"/>
    </location>
    <ligand>
        <name>UDP-N-acetyl-alpha-D-muramoyl-L-alanyl-D-glutamate</name>
        <dbReference type="ChEBI" id="CHEBI:83900"/>
    </ligand>
</feature>
<comment type="caution">
    <text evidence="8">Lacks conserved residue(s) required for the propagation of feature annotation.</text>
</comment>
<feature type="binding site" evidence="8">
    <location>
        <begin position="112"/>
        <end position="118"/>
    </location>
    <ligand>
        <name>ATP</name>
        <dbReference type="ChEBI" id="CHEBI:30616"/>
    </ligand>
</feature>
<feature type="domain" description="Mur ligase N-terminal catalytic" evidence="10">
    <location>
        <begin position="24"/>
        <end position="98"/>
    </location>
</feature>
<dbReference type="GO" id="GO:0000287">
    <property type="term" value="F:magnesium ion binding"/>
    <property type="evidence" value="ECO:0007669"/>
    <property type="project" value="UniProtKB-UniRule"/>
</dbReference>
<evidence type="ECO:0000259" key="12">
    <source>
        <dbReference type="Pfam" id="PF08245"/>
    </source>
</evidence>
<evidence type="ECO:0000256" key="1">
    <source>
        <dbReference type="ARBA" id="ARBA00005898"/>
    </source>
</evidence>
<dbReference type="Gene3D" id="3.40.1390.10">
    <property type="entry name" value="MurE/MurF, N-terminal domain"/>
    <property type="match status" value="1"/>
</dbReference>
<dbReference type="Pfam" id="PF02875">
    <property type="entry name" value="Mur_ligase_C"/>
    <property type="match status" value="1"/>
</dbReference>
<dbReference type="GO" id="GO:0005524">
    <property type="term" value="F:ATP binding"/>
    <property type="evidence" value="ECO:0007669"/>
    <property type="project" value="UniProtKB-UniRule"/>
</dbReference>
<dbReference type="InterPro" id="IPR035911">
    <property type="entry name" value="MurE/MurF_N"/>
</dbReference>
<evidence type="ECO:0000259" key="11">
    <source>
        <dbReference type="Pfam" id="PF02875"/>
    </source>
</evidence>
<dbReference type="EC" id="6.3.2.-" evidence="8"/>
<dbReference type="Proteomes" id="UP000179266">
    <property type="component" value="Unassembled WGS sequence"/>
</dbReference>
<evidence type="ECO:0000256" key="6">
    <source>
        <dbReference type="ARBA" id="ARBA00023316"/>
    </source>
</evidence>
<evidence type="ECO:0000256" key="7">
    <source>
        <dbReference type="ARBA" id="ARBA00050251"/>
    </source>
</evidence>
<dbReference type="InterPro" id="IPR036565">
    <property type="entry name" value="Mur-like_cat_sf"/>
</dbReference>
<dbReference type="Gene3D" id="3.40.1190.10">
    <property type="entry name" value="Mur-like, catalytic domain"/>
    <property type="match status" value="1"/>
</dbReference>
<gene>
    <name evidence="8" type="primary">murE</name>
    <name evidence="13" type="ORF">A2161_21180</name>
</gene>
<keyword evidence="4 8" id="KW-0573">Peptidoglycan synthesis</keyword>
<evidence type="ECO:0000313" key="13">
    <source>
        <dbReference type="EMBL" id="OGL43363.1"/>
    </source>
</evidence>
<keyword evidence="8" id="KW-0067">ATP-binding</keyword>
<keyword evidence="8" id="KW-0963">Cytoplasm</keyword>
<evidence type="ECO:0000256" key="5">
    <source>
        <dbReference type="ARBA" id="ARBA00023306"/>
    </source>
</evidence>
<dbReference type="SUPFAM" id="SSF53244">
    <property type="entry name" value="MurD-like peptide ligases, peptide-binding domain"/>
    <property type="match status" value="1"/>
</dbReference>
<proteinExistence type="inferred from homology"/>
<dbReference type="Pfam" id="PF08245">
    <property type="entry name" value="Mur_ligase_M"/>
    <property type="match status" value="1"/>
</dbReference>
<keyword evidence="8" id="KW-0460">Magnesium</keyword>
<dbReference type="NCBIfam" id="TIGR01085">
    <property type="entry name" value="murE"/>
    <property type="match status" value="1"/>
</dbReference>
<comment type="similarity">
    <text evidence="1 8">Belongs to the MurCDEF family. MurE subfamily.</text>
</comment>
<protein>
    <recommendedName>
        <fullName evidence="8">UDP-N-acetylmuramyl-tripeptide synthetase</fullName>
        <ecNumber evidence="8">6.3.2.-</ecNumber>
    </recommendedName>
    <alternativeName>
        <fullName evidence="8">UDP-MurNAc-tripeptide synthetase</fullName>
    </alternativeName>
</protein>
<keyword evidence="8 13" id="KW-0436">Ligase</keyword>
<comment type="catalytic activity">
    <reaction evidence="7">
        <text>UDP-N-acetyl-alpha-D-muramoyl-L-alanyl-D-glutamate + meso-2,6-diaminopimelate + ATP = UDP-N-acetyl-alpha-D-muramoyl-L-alanyl-gamma-D-glutamyl-meso-2,6-diaminopimelate + ADP + phosphate + H(+)</text>
        <dbReference type="Rhea" id="RHEA:23676"/>
        <dbReference type="ChEBI" id="CHEBI:15378"/>
        <dbReference type="ChEBI" id="CHEBI:30616"/>
        <dbReference type="ChEBI" id="CHEBI:43474"/>
        <dbReference type="ChEBI" id="CHEBI:57791"/>
        <dbReference type="ChEBI" id="CHEBI:83900"/>
        <dbReference type="ChEBI" id="CHEBI:83905"/>
        <dbReference type="ChEBI" id="CHEBI:456216"/>
        <dbReference type="EC" id="6.3.2.13"/>
    </reaction>
</comment>
<feature type="domain" description="Mur ligase central" evidence="12">
    <location>
        <begin position="110"/>
        <end position="309"/>
    </location>
</feature>
<dbReference type="GO" id="GO:0005737">
    <property type="term" value="C:cytoplasm"/>
    <property type="evidence" value="ECO:0007669"/>
    <property type="project" value="UniProtKB-SubCell"/>
</dbReference>
<evidence type="ECO:0000259" key="10">
    <source>
        <dbReference type="Pfam" id="PF01225"/>
    </source>
</evidence>
<feature type="modified residue" description="N6-carboxylysine" evidence="8">
    <location>
        <position position="222"/>
    </location>
</feature>
<dbReference type="Gene3D" id="3.90.190.20">
    <property type="entry name" value="Mur ligase, C-terminal domain"/>
    <property type="match status" value="1"/>
</dbReference>
<feature type="domain" description="Mur ligase C-terminal" evidence="11">
    <location>
        <begin position="334"/>
        <end position="459"/>
    </location>
</feature>
<comment type="caution">
    <text evidence="13">The sequence shown here is derived from an EMBL/GenBank/DDBJ whole genome shotgun (WGS) entry which is preliminary data.</text>
</comment>
<dbReference type="GO" id="GO:0008765">
    <property type="term" value="F:UDP-N-acetylmuramoylalanyl-D-glutamate-2,6-diaminopimelate ligase activity"/>
    <property type="evidence" value="ECO:0007669"/>
    <property type="project" value="UniProtKB-EC"/>
</dbReference>
<reference evidence="13 14" key="1">
    <citation type="journal article" date="2016" name="Nat. Commun.">
        <title>Thousands of microbial genomes shed light on interconnected biogeochemical processes in an aquifer system.</title>
        <authorList>
            <person name="Anantharaman K."/>
            <person name="Brown C.T."/>
            <person name="Hug L.A."/>
            <person name="Sharon I."/>
            <person name="Castelle C.J."/>
            <person name="Probst A.J."/>
            <person name="Thomas B.C."/>
            <person name="Singh A."/>
            <person name="Wilkins M.J."/>
            <person name="Karaoz U."/>
            <person name="Brodie E.L."/>
            <person name="Williams K.H."/>
            <person name="Hubbard S.S."/>
            <person name="Banfield J.F."/>
        </authorList>
    </citation>
    <scope>NUCLEOTIDE SEQUENCE [LARGE SCALE GENOMIC DNA]</scope>
</reference>
<evidence type="ECO:0000256" key="2">
    <source>
        <dbReference type="ARBA" id="ARBA00022618"/>
    </source>
</evidence>
<dbReference type="NCBIfam" id="NF001126">
    <property type="entry name" value="PRK00139.1-4"/>
    <property type="match status" value="1"/>
</dbReference>
<feature type="binding site" evidence="8">
    <location>
        <begin position="154"/>
        <end position="155"/>
    </location>
    <ligand>
        <name>UDP-N-acetyl-alpha-D-muramoyl-L-alanyl-D-glutamate</name>
        <dbReference type="ChEBI" id="CHEBI:83900"/>
    </ligand>
</feature>
<accession>A0A1F7RPB8</accession>
<evidence type="ECO:0000256" key="3">
    <source>
        <dbReference type="ARBA" id="ARBA00022960"/>
    </source>
</evidence>
<keyword evidence="2 8" id="KW-0132">Cell division</keyword>
<dbReference type="HAMAP" id="MF_00208">
    <property type="entry name" value="MurE"/>
    <property type="match status" value="1"/>
</dbReference>
<comment type="subcellular location">
    <subcellularLocation>
        <location evidence="8 9">Cytoplasm</location>
    </subcellularLocation>
</comment>
<dbReference type="InterPro" id="IPR005761">
    <property type="entry name" value="UDP-N-AcMur-Glu-dNH2Pim_ligase"/>
</dbReference>
<dbReference type="NCBIfam" id="NF001124">
    <property type="entry name" value="PRK00139.1-2"/>
    <property type="match status" value="1"/>
</dbReference>
<dbReference type="GO" id="GO:0051301">
    <property type="term" value="P:cell division"/>
    <property type="evidence" value="ECO:0007669"/>
    <property type="project" value="UniProtKB-KW"/>
</dbReference>
<comment type="PTM">
    <text evidence="8">Carboxylation is probably crucial for Mg(2+) binding and, consequently, for the gamma-phosphate positioning of ATP.</text>
</comment>
<comment type="pathway">
    <text evidence="8 9">Cell wall biogenesis; peptidoglycan biosynthesis.</text>
</comment>
<sequence>MVKLNTLIKTLDEFKWYGLDTDLEINSICCDSKTVVPGCLFICLRGSRTDGHNYVNEAIEKGAVAVLTEKKLDINENKVVIQVANSRKSLGPLAAAFYDFPSSRLNITGITGTNGKTTTSFMIHSIFRQIQIPAGILGTVGCRIGEKKLMLKLTTPEALEIQKILHEMVQEGITHVVMEVSSHGLDLHRVKGINFKTAVFTNITMGEHLDYHKTFENYLQAKLKLFQMVEAADGIGIFNRDDPNHAKLFGENGKKRIFYGIDNKADIMASRIKTSISGTRFLMHTPSGNKTCTIKIPGYYNVYNALAASSLGIAHGIDLDAIIEGLENLEGVPGRFQRIDQNQNFAVIVDYAHTSDALSKLLNAARGCNPKKLITIFGCGGDRDPSKRPEMGRIATELSDHVFVTTDNCRSELPPKIINDIIQGMHKNNYKTIPDREEAICTALKMAEEGDMVVIAGKGHETYQIFNDRVTHFDDREVCRRILNNLGYKEKTSEP</sequence>
<dbReference type="FunFam" id="3.90.190.20:FF:000006">
    <property type="entry name" value="UDP-N-acetylmuramoyl-L-alanyl-D-glutamate--2,6-diaminopimelate ligase"/>
    <property type="match status" value="1"/>
</dbReference>
<name>A0A1F7RPB8_9BACT</name>
<keyword evidence="8" id="KW-0547">Nucleotide-binding</keyword>